<feature type="region of interest" description="Disordered" evidence="1">
    <location>
        <begin position="1072"/>
        <end position="1091"/>
    </location>
</feature>
<feature type="transmembrane region" description="Helical" evidence="2">
    <location>
        <begin position="360"/>
        <end position="382"/>
    </location>
</feature>
<evidence type="ECO:0000256" key="1">
    <source>
        <dbReference type="SAM" id="MobiDB-lite"/>
    </source>
</evidence>
<keyword evidence="2" id="KW-0812">Transmembrane</keyword>
<dbReference type="CDD" id="cd00096">
    <property type="entry name" value="Ig"/>
    <property type="match status" value="1"/>
</dbReference>
<dbReference type="InterPro" id="IPR036179">
    <property type="entry name" value="Ig-like_dom_sf"/>
</dbReference>
<evidence type="ECO:0000313" key="4">
    <source>
        <dbReference type="EMBL" id="KOB74893.1"/>
    </source>
</evidence>
<dbReference type="Proteomes" id="UP000037510">
    <property type="component" value="Unassembled WGS sequence"/>
</dbReference>
<accession>A0A0L7LH42</accession>
<proteinExistence type="predicted"/>
<dbReference type="InterPro" id="IPR003599">
    <property type="entry name" value="Ig_sub"/>
</dbReference>
<evidence type="ECO:0000313" key="5">
    <source>
        <dbReference type="Proteomes" id="UP000037510"/>
    </source>
</evidence>
<dbReference type="SMART" id="SM00409">
    <property type="entry name" value="IG"/>
    <property type="match status" value="1"/>
</dbReference>
<dbReference type="SUPFAM" id="SSF48726">
    <property type="entry name" value="Immunoglobulin"/>
    <property type="match status" value="1"/>
</dbReference>
<feature type="compositionally biased region" description="Polar residues" evidence="1">
    <location>
        <begin position="1300"/>
        <end position="1311"/>
    </location>
</feature>
<comment type="caution">
    <text evidence="4">The sequence shown here is derived from an EMBL/GenBank/DDBJ whole genome shotgun (WGS) entry which is preliminary data.</text>
</comment>
<reference evidence="4 5" key="1">
    <citation type="journal article" date="2015" name="Genome Biol. Evol.">
        <title>The genome of winter moth (Operophtera brumata) provides a genomic perspective on sexual dimorphism and phenology.</title>
        <authorList>
            <person name="Derks M.F."/>
            <person name="Smit S."/>
            <person name="Salis L."/>
            <person name="Schijlen E."/>
            <person name="Bossers A."/>
            <person name="Mateman C."/>
            <person name="Pijl A.S."/>
            <person name="de Ridder D."/>
            <person name="Groenen M.A."/>
            <person name="Visser M.E."/>
            <person name="Megens H.J."/>
        </authorList>
    </citation>
    <scope>NUCLEOTIDE SEQUENCE [LARGE SCALE GENOMIC DNA]</scope>
    <source>
        <strain evidence="4">WM2013NL</strain>
        <tissue evidence="4">Head and thorax</tissue>
    </source>
</reference>
<feature type="domain" description="Ig-like" evidence="3">
    <location>
        <begin position="160"/>
        <end position="252"/>
    </location>
</feature>
<keyword evidence="5" id="KW-1185">Reference proteome</keyword>
<gene>
    <name evidence="4" type="ORF">OBRU01_08431</name>
</gene>
<feature type="domain" description="Ig-like" evidence="3">
    <location>
        <begin position="69"/>
        <end position="153"/>
    </location>
</feature>
<dbReference type="InterPro" id="IPR003598">
    <property type="entry name" value="Ig_sub2"/>
</dbReference>
<dbReference type="EMBL" id="JTDY01001095">
    <property type="protein sequence ID" value="KOB74893.1"/>
    <property type="molecule type" value="Genomic_DNA"/>
</dbReference>
<dbReference type="Pfam" id="PF13927">
    <property type="entry name" value="Ig_3"/>
    <property type="match status" value="1"/>
</dbReference>
<dbReference type="Gene3D" id="2.60.40.10">
    <property type="entry name" value="Immunoglobulins"/>
    <property type="match status" value="2"/>
</dbReference>
<dbReference type="PROSITE" id="PS50835">
    <property type="entry name" value="IG_LIKE"/>
    <property type="match status" value="2"/>
</dbReference>
<dbReference type="Pfam" id="PF15050">
    <property type="entry name" value="SCIMP"/>
    <property type="match status" value="1"/>
</dbReference>
<dbReference type="PANTHER" id="PTHR45889:SF8">
    <property type="entry name" value="IG-LIKE DOMAIN-CONTAINING PROTEIN"/>
    <property type="match status" value="1"/>
</dbReference>
<organism evidence="4 5">
    <name type="scientific">Operophtera brumata</name>
    <name type="common">Winter moth</name>
    <name type="synonym">Phalaena brumata</name>
    <dbReference type="NCBI Taxonomy" id="104452"/>
    <lineage>
        <taxon>Eukaryota</taxon>
        <taxon>Metazoa</taxon>
        <taxon>Ecdysozoa</taxon>
        <taxon>Arthropoda</taxon>
        <taxon>Hexapoda</taxon>
        <taxon>Insecta</taxon>
        <taxon>Pterygota</taxon>
        <taxon>Neoptera</taxon>
        <taxon>Endopterygota</taxon>
        <taxon>Lepidoptera</taxon>
        <taxon>Glossata</taxon>
        <taxon>Ditrysia</taxon>
        <taxon>Geometroidea</taxon>
        <taxon>Geometridae</taxon>
        <taxon>Larentiinae</taxon>
        <taxon>Operophtera</taxon>
    </lineage>
</organism>
<evidence type="ECO:0000256" key="2">
    <source>
        <dbReference type="SAM" id="Phobius"/>
    </source>
</evidence>
<dbReference type="SMART" id="SM00408">
    <property type="entry name" value="IGc2"/>
    <property type="match status" value="1"/>
</dbReference>
<evidence type="ECO:0000259" key="3">
    <source>
        <dbReference type="PROSITE" id="PS50835"/>
    </source>
</evidence>
<feature type="region of interest" description="Disordered" evidence="1">
    <location>
        <begin position="657"/>
        <end position="713"/>
    </location>
</feature>
<sequence length="1387" mass="157269">MPCHVFYAFRYRWLRGGRPVSDIVSQNWTIDPVTLDHRTNFSCYGINAGGDGEMAVTSVDVLGIGALYKSQNISLSCTVECAPLCSVQWLKDGQVIDPDKTDRYTVEVRHIAPQVNRNDFEATQSTLHWNMSAWARGVLDRTADTARYTCRSSKNLADEPENITVTPKVVSVIENEIPAKVVCSARGFPMPSYSWRREHPSKAAGKEHGNTSLVLSSSNTLLLGPVQRKDAGDYVCEAYNRHGSVNTTVFLNLYQNVESSNQKKTESKFLYVLLMQIQMRYANLSFLTALLPRTSSTLLARLKNDNDSLTDEKIWQQGPQSYLRLSTSVDVYRTYLCFANNSVGMSRACTKIWWRDQQKLILIGGIALAILVITVILCIIIICICRRMRAKSKYNNPVELEERENPDGSCLNEVSIAQSIISQALPALSPRISLTFSPKSSDRTRLVDSQSYSLEMNKFKDNSSLQANLTQLEATITADEETEMQTPKTEPKNESHKAQTAVTPSKWPLKPGVLVHVNSNHTLSPKNQARLQMKTEEPEELNLGFLERNRSNVDDVPKVEYSKKNGKPRRHTQNVVTGIIRSLRRKSDNDSDDDSGKYKKINKSNKMAISLMNLNKSGYVLQKNRLKSFFQSEAPNVIVTEGVVSFKRPDKMATASVTVKPFNETQRNNRKRKKPGDSPPTNGVDNAPNGTLGDPGLYENLPFHGLQQPPNKPVQAIQPRVVNTNQTTTKRIEALQKQLTTNPSFTPRIVCPPFVQNAIAYPIETSSSSMNYGIPMISPIQQMYPLHQTVLLNTYFPPKQPSFLKQCPTIDEEMDENNTRKFASLNTRAVKKPLRFQSMRLVKKRNIERFYPNTEYGENFTEINNNKNTDSDVKDIDDNIYENFPSLLNAKTDISGVEQFENLTDSIQIYEESIDQMNVSTSSLNRPIPAPRTKITPLSSPIKTDHVYVNLSMPLINRKYTKSFDTIDAPFRPTKSVENLKTVFNDDLKVVGVGKSDSEEDIDNKVHIAKPNIVGATPKKNLAAILPSTSLVKSVVIQLNERGINKVGLPKKQVITPDRTLQIPKLSEKPVPKRSVVRRSSSVQSSLTVDSENGQNTNILQQQYMQKRNHFTNLSSKGKNKKNFQIPLQKHHSFCYFQPIRVDKRIPVDQERSYNNTIGPMIYQQDTQYYTKTLNRNRDKNQKLNRLKKSESLREKLSCVGVYDNYQKPNYPEPEYSESERKSYLQLLKGNYISNSTRNLGPEQFNPNFNTLGPKEDKPKHKKLVYADLALGNHNLKFKNTVNSNRQLYDTYTIAGESGTQNHDSNISKTVSSRKGHAQPRSDYATLKFNEIDPFRPEDAFIYADADMKDYGPINYKAASIYSQMKKVKEQQKMQEIYDRNHPEDLL</sequence>
<dbReference type="InterPro" id="IPR007110">
    <property type="entry name" value="Ig-like_dom"/>
</dbReference>
<keyword evidence="2" id="KW-0472">Membrane</keyword>
<dbReference type="InterPro" id="IPR013783">
    <property type="entry name" value="Ig-like_fold"/>
</dbReference>
<protein>
    <submittedName>
        <fullName evidence="4">Hemicentin-1</fullName>
    </submittedName>
</protein>
<dbReference type="InterPro" id="IPR028181">
    <property type="entry name" value="SCIMP"/>
</dbReference>
<name>A0A0L7LH42_OPEBR</name>
<dbReference type="PANTHER" id="PTHR45889">
    <property type="entry name" value="IG-LIKE DOMAIN-CONTAINING PROTEIN"/>
    <property type="match status" value="1"/>
</dbReference>
<dbReference type="GO" id="GO:0097197">
    <property type="term" value="C:tetraspanin-enriched microdomain"/>
    <property type="evidence" value="ECO:0007669"/>
    <property type="project" value="InterPro"/>
</dbReference>
<keyword evidence="2" id="KW-1133">Transmembrane helix</keyword>
<feature type="region of interest" description="Disordered" evidence="1">
    <location>
        <begin position="1300"/>
        <end position="1319"/>
    </location>
</feature>
<dbReference type="STRING" id="104452.A0A0L7LH42"/>
<feature type="region of interest" description="Disordered" evidence="1">
    <location>
        <begin position="480"/>
        <end position="503"/>
    </location>
</feature>